<dbReference type="PANTHER" id="PTHR48475">
    <property type="entry name" value="RIBONUCLEASE H"/>
    <property type="match status" value="1"/>
</dbReference>
<dbReference type="CDD" id="cd09279">
    <property type="entry name" value="RNase_HI_like"/>
    <property type="match status" value="1"/>
</dbReference>
<dbReference type="GO" id="GO:0003676">
    <property type="term" value="F:nucleic acid binding"/>
    <property type="evidence" value="ECO:0007669"/>
    <property type="project" value="InterPro"/>
</dbReference>
<dbReference type="EMBL" id="CAXHTB010000016">
    <property type="protein sequence ID" value="CAL0322261.1"/>
    <property type="molecule type" value="Genomic_DNA"/>
</dbReference>
<dbReference type="InterPro" id="IPR012337">
    <property type="entry name" value="RNaseH-like_sf"/>
</dbReference>
<dbReference type="SUPFAM" id="SSF53098">
    <property type="entry name" value="Ribonuclease H-like"/>
    <property type="match status" value="1"/>
</dbReference>
<dbReference type="Pfam" id="PF13456">
    <property type="entry name" value="RVT_3"/>
    <property type="match status" value="1"/>
</dbReference>
<dbReference type="GO" id="GO:0004523">
    <property type="term" value="F:RNA-DNA hybrid ribonuclease activity"/>
    <property type="evidence" value="ECO:0007669"/>
    <property type="project" value="InterPro"/>
</dbReference>
<dbReference type="Proteomes" id="UP001497480">
    <property type="component" value="Unassembled WGS sequence"/>
</dbReference>
<reference evidence="2 3" key="1">
    <citation type="submission" date="2024-03" db="EMBL/GenBank/DDBJ databases">
        <authorList>
            <person name="Martinez-Hernandez J."/>
        </authorList>
    </citation>
    <scope>NUCLEOTIDE SEQUENCE [LARGE SCALE GENOMIC DNA]</scope>
</reference>
<proteinExistence type="predicted"/>
<keyword evidence="3" id="KW-1185">Reference proteome</keyword>
<dbReference type="Gene3D" id="3.30.420.10">
    <property type="entry name" value="Ribonuclease H-like superfamily/Ribonuclease H"/>
    <property type="match status" value="1"/>
</dbReference>
<dbReference type="InterPro" id="IPR002156">
    <property type="entry name" value="RNaseH_domain"/>
</dbReference>
<organism evidence="2 3">
    <name type="scientific">Lupinus luteus</name>
    <name type="common">European yellow lupine</name>
    <dbReference type="NCBI Taxonomy" id="3873"/>
    <lineage>
        <taxon>Eukaryota</taxon>
        <taxon>Viridiplantae</taxon>
        <taxon>Streptophyta</taxon>
        <taxon>Embryophyta</taxon>
        <taxon>Tracheophyta</taxon>
        <taxon>Spermatophyta</taxon>
        <taxon>Magnoliopsida</taxon>
        <taxon>eudicotyledons</taxon>
        <taxon>Gunneridae</taxon>
        <taxon>Pentapetalae</taxon>
        <taxon>rosids</taxon>
        <taxon>fabids</taxon>
        <taxon>Fabales</taxon>
        <taxon>Fabaceae</taxon>
        <taxon>Papilionoideae</taxon>
        <taxon>50 kb inversion clade</taxon>
        <taxon>genistoids sensu lato</taxon>
        <taxon>core genistoids</taxon>
        <taxon>Genisteae</taxon>
        <taxon>Lupinus</taxon>
    </lineage>
</organism>
<name>A0AAV1XKF8_LUPLU</name>
<evidence type="ECO:0000313" key="2">
    <source>
        <dbReference type="EMBL" id="CAL0322261.1"/>
    </source>
</evidence>
<gene>
    <name evidence="2" type="ORF">LLUT_LOCUS23321</name>
</gene>
<comment type="caution">
    <text evidence="2">The sequence shown here is derived from an EMBL/GenBank/DDBJ whole genome shotgun (WGS) entry which is preliminary data.</text>
</comment>
<sequence>MTVRRLRQYFQSHATIVTTNQSIRQNLHNPELTERMIAWLVELSQFDIRFKPRTAIKSQVLSDFVAELTTPMSNPVHVWTIFVDRSYNPKGSGAGITLEDDQGVAIEHSLTFTFLTSNNQIEYEACITRLQLAKDVGAHKVLVCSNSQLVVSQIIGAYQTKDILLGKYLAKIKELMASFDDATIQHVPRENNVRTDILSKLASTKCLGNNQFIVQGTVYQPNVMAIEEVAIQEDWTDPLIRYILHGSLPAELKEKQRFLRCCSWYTLVKGTLYRRGFSTPLLKCLEPEHVDYVIREIHEGSLWASLGSCFTCQKGLACWVLLANCRERRI</sequence>
<feature type="domain" description="RNase H type-1" evidence="1">
    <location>
        <begin position="89"/>
        <end position="201"/>
    </location>
</feature>
<evidence type="ECO:0000259" key="1">
    <source>
        <dbReference type="Pfam" id="PF13456"/>
    </source>
</evidence>
<accession>A0AAV1XKF8</accession>
<dbReference type="AlphaFoldDB" id="A0AAV1XKF8"/>
<protein>
    <recommendedName>
        <fullName evidence="1">RNase H type-1 domain-containing protein</fullName>
    </recommendedName>
</protein>
<dbReference type="InterPro" id="IPR036397">
    <property type="entry name" value="RNaseH_sf"/>
</dbReference>
<dbReference type="PANTHER" id="PTHR48475:SF2">
    <property type="entry name" value="RIBONUCLEASE H"/>
    <property type="match status" value="1"/>
</dbReference>
<evidence type="ECO:0000313" key="3">
    <source>
        <dbReference type="Proteomes" id="UP001497480"/>
    </source>
</evidence>